<dbReference type="SMART" id="SM00091">
    <property type="entry name" value="PAS"/>
    <property type="match status" value="1"/>
</dbReference>
<dbReference type="PROSITE" id="PS50887">
    <property type="entry name" value="GGDEF"/>
    <property type="match status" value="1"/>
</dbReference>
<name>A0A1F7U7U0_9BACT</name>
<evidence type="ECO:0008006" key="6">
    <source>
        <dbReference type="Google" id="ProtNLM"/>
    </source>
</evidence>
<dbReference type="InterPro" id="IPR043128">
    <property type="entry name" value="Rev_trsase/Diguanyl_cyclase"/>
</dbReference>
<dbReference type="SUPFAM" id="SSF55785">
    <property type="entry name" value="PYP-like sensor domain (PAS domain)"/>
    <property type="match status" value="1"/>
</dbReference>
<feature type="domain" description="PAC" evidence="2">
    <location>
        <begin position="92"/>
        <end position="144"/>
    </location>
</feature>
<dbReference type="InterPro" id="IPR000160">
    <property type="entry name" value="GGDEF_dom"/>
</dbReference>
<dbReference type="PANTHER" id="PTHR44757">
    <property type="entry name" value="DIGUANYLATE CYCLASE DGCP"/>
    <property type="match status" value="1"/>
</dbReference>
<dbReference type="NCBIfam" id="TIGR00254">
    <property type="entry name" value="GGDEF"/>
    <property type="match status" value="1"/>
</dbReference>
<evidence type="ECO:0000259" key="1">
    <source>
        <dbReference type="PROSITE" id="PS50112"/>
    </source>
</evidence>
<dbReference type="GO" id="GO:0006355">
    <property type="term" value="P:regulation of DNA-templated transcription"/>
    <property type="evidence" value="ECO:0007669"/>
    <property type="project" value="InterPro"/>
</dbReference>
<dbReference type="AlphaFoldDB" id="A0A1F7U7U0"/>
<dbReference type="CDD" id="cd00130">
    <property type="entry name" value="PAS"/>
    <property type="match status" value="1"/>
</dbReference>
<organism evidence="4 5">
    <name type="scientific">Candidatus Uhrbacteria bacterium RIFCSPHIGHO2_02_FULL_57_19</name>
    <dbReference type="NCBI Taxonomy" id="1802391"/>
    <lineage>
        <taxon>Bacteria</taxon>
        <taxon>Candidatus Uhriibacteriota</taxon>
    </lineage>
</organism>
<dbReference type="PROSITE" id="PS50113">
    <property type="entry name" value="PAC"/>
    <property type="match status" value="1"/>
</dbReference>
<dbReference type="CDD" id="cd01949">
    <property type="entry name" value="GGDEF"/>
    <property type="match status" value="1"/>
</dbReference>
<evidence type="ECO:0000259" key="3">
    <source>
        <dbReference type="PROSITE" id="PS50887"/>
    </source>
</evidence>
<protein>
    <recommendedName>
        <fullName evidence="6">GGDEF domain-containing protein</fullName>
    </recommendedName>
</protein>
<comment type="caution">
    <text evidence="4">The sequence shown here is derived from an EMBL/GenBank/DDBJ whole genome shotgun (WGS) entry which is preliminary data.</text>
</comment>
<dbReference type="InterPro" id="IPR000700">
    <property type="entry name" value="PAS-assoc_C"/>
</dbReference>
<dbReference type="Pfam" id="PF00989">
    <property type="entry name" value="PAS"/>
    <property type="match status" value="1"/>
</dbReference>
<sequence length="326" mass="36513">MPVKKRNAEAQLAEQLSRIRMLKRIIRVSRDLIIVTDPRGRIRIFNSGAERLLGISATTAKGQSVLQFFTKADGSPDGETIRRTLRENAGVENLQTSVRHADGRIIPVTLSLDCVRNGSRKVKYIVGVAKDVSREIDLIAELQRKNRELQELAARDDLIREIFNRRTFDRVLTREVSRARRFGSPLALVFVDADEFKKINEEFGHQMGDEALRRIGTELARLAEPTDFVARYGGDEFVALLPQRTLSEAEAVGEAARRAIASGEILCPRTRRRLPVTVSVGVAAMDGGEADGQKLVYRADAAAHRSKTSRNRVEVWRPSYADIRPS</sequence>
<dbReference type="SUPFAM" id="SSF55073">
    <property type="entry name" value="Nucleotide cyclase"/>
    <property type="match status" value="1"/>
</dbReference>
<evidence type="ECO:0000313" key="4">
    <source>
        <dbReference type="EMBL" id="OGL74319.1"/>
    </source>
</evidence>
<feature type="domain" description="PAS" evidence="1">
    <location>
        <begin position="18"/>
        <end position="88"/>
    </location>
</feature>
<dbReference type="InterPro" id="IPR013767">
    <property type="entry name" value="PAS_fold"/>
</dbReference>
<dbReference type="Gene3D" id="3.30.70.270">
    <property type="match status" value="1"/>
</dbReference>
<dbReference type="PANTHER" id="PTHR44757:SF2">
    <property type="entry name" value="BIOFILM ARCHITECTURE MAINTENANCE PROTEIN MBAA"/>
    <property type="match status" value="1"/>
</dbReference>
<dbReference type="Pfam" id="PF00990">
    <property type="entry name" value="GGDEF"/>
    <property type="match status" value="1"/>
</dbReference>
<gene>
    <name evidence="4" type="ORF">A3D72_04130</name>
</gene>
<dbReference type="SMART" id="SM00267">
    <property type="entry name" value="GGDEF"/>
    <property type="match status" value="1"/>
</dbReference>
<reference evidence="4 5" key="1">
    <citation type="journal article" date="2016" name="Nat. Commun.">
        <title>Thousands of microbial genomes shed light on interconnected biogeochemical processes in an aquifer system.</title>
        <authorList>
            <person name="Anantharaman K."/>
            <person name="Brown C.T."/>
            <person name="Hug L.A."/>
            <person name="Sharon I."/>
            <person name="Castelle C.J."/>
            <person name="Probst A.J."/>
            <person name="Thomas B.C."/>
            <person name="Singh A."/>
            <person name="Wilkins M.J."/>
            <person name="Karaoz U."/>
            <person name="Brodie E.L."/>
            <person name="Williams K.H."/>
            <person name="Hubbard S.S."/>
            <person name="Banfield J.F."/>
        </authorList>
    </citation>
    <scope>NUCLEOTIDE SEQUENCE [LARGE SCALE GENOMIC DNA]</scope>
</reference>
<dbReference type="NCBIfam" id="TIGR00229">
    <property type="entry name" value="sensory_box"/>
    <property type="match status" value="1"/>
</dbReference>
<dbReference type="STRING" id="1802391.A3D72_04130"/>
<dbReference type="InterPro" id="IPR029787">
    <property type="entry name" value="Nucleotide_cyclase"/>
</dbReference>
<evidence type="ECO:0000259" key="2">
    <source>
        <dbReference type="PROSITE" id="PS50113"/>
    </source>
</evidence>
<dbReference type="InterPro" id="IPR052155">
    <property type="entry name" value="Biofilm_reg_signaling"/>
</dbReference>
<dbReference type="Gene3D" id="3.30.450.20">
    <property type="entry name" value="PAS domain"/>
    <property type="match status" value="1"/>
</dbReference>
<evidence type="ECO:0000313" key="5">
    <source>
        <dbReference type="Proteomes" id="UP000176303"/>
    </source>
</evidence>
<accession>A0A1F7U7U0</accession>
<dbReference type="PROSITE" id="PS50112">
    <property type="entry name" value="PAS"/>
    <property type="match status" value="1"/>
</dbReference>
<dbReference type="InterPro" id="IPR000014">
    <property type="entry name" value="PAS"/>
</dbReference>
<proteinExistence type="predicted"/>
<dbReference type="EMBL" id="MGDZ01000002">
    <property type="protein sequence ID" value="OGL74319.1"/>
    <property type="molecule type" value="Genomic_DNA"/>
</dbReference>
<dbReference type="InterPro" id="IPR035965">
    <property type="entry name" value="PAS-like_dom_sf"/>
</dbReference>
<feature type="domain" description="GGDEF" evidence="3">
    <location>
        <begin position="184"/>
        <end position="318"/>
    </location>
</feature>
<dbReference type="Proteomes" id="UP000176303">
    <property type="component" value="Unassembled WGS sequence"/>
</dbReference>